<accession>A0A564HD64</accession>
<dbReference type="InterPro" id="IPR000182">
    <property type="entry name" value="GNAT_dom"/>
</dbReference>
<organism evidence="2 3">
    <name type="scientific">Klebsiella spallanzanii</name>
    <dbReference type="NCBI Taxonomy" id="2587528"/>
    <lineage>
        <taxon>Bacteria</taxon>
        <taxon>Pseudomonadati</taxon>
        <taxon>Pseudomonadota</taxon>
        <taxon>Gammaproteobacteria</taxon>
        <taxon>Enterobacterales</taxon>
        <taxon>Enterobacteriaceae</taxon>
        <taxon>Klebsiella/Raoultella group</taxon>
        <taxon>Klebsiella</taxon>
    </lineage>
</organism>
<protein>
    <recommendedName>
        <fullName evidence="1">N-acetyltransferase domain-containing protein</fullName>
    </recommendedName>
</protein>
<reference evidence="2 3" key="1">
    <citation type="submission" date="2019-07" db="EMBL/GenBank/DDBJ databases">
        <authorList>
            <person name="Brisse S."/>
            <person name="Rodrigues C."/>
            <person name="Thorpe H."/>
        </authorList>
    </citation>
    <scope>NUCLEOTIDE SEQUENCE [LARGE SCALE GENOMIC DNA]</scope>
    <source>
        <strain evidence="2">SB6408</strain>
    </source>
</reference>
<dbReference type="PANTHER" id="PTHR43792">
    <property type="entry name" value="GNAT FAMILY, PUTATIVE (AFU_ORTHOLOGUE AFUA_3G00765)-RELATED-RELATED"/>
    <property type="match status" value="1"/>
</dbReference>
<dbReference type="AlphaFoldDB" id="A0A564HD64"/>
<name>A0A564HD64_9ENTR</name>
<dbReference type="GO" id="GO:0016747">
    <property type="term" value="F:acyltransferase activity, transferring groups other than amino-acyl groups"/>
    <property type="evidence" value="ECO:0007669"/>
    <property type="project" value="InterPro"/>
</dbReference>
<dbReference type="EMBL" id="CABGHF010000001">
    <property type="protein sequence ID" value="VUS31300.1"/>
    <property type="molecule type" value="Genomic_DNA"/>
</dbReference>
<sequence length="156" mass="17434">MEIYSSRCVIRPFRADEVQPFMAYRNDAEWMKYQGFKGLTKEVYEKALLGTPSLFEGIQLAVVSKATNTLIGDIYLKQENEIFWLGYTVSPQHAGQGYAFEAAAAMICWIKMQGCSAIKAGVEVNNIPSKNLLNKLGFSYAGLEDGEQIFVLNNCP</sequence>
<feature type="domain" description="N-acetyltransferase" evidence="1">
    <location>
        <begin position="8"/>
        <end position="156"/>
    </location>
</feature>
<evidence type="ECO:0000259" key="1">
    <source>
        <dbReference type="PROSITE" id="PS51186"/>
    </source>
</evidence>
<dbReference type="Proteomes" id="UP000318370">
    <property type="component" value="Unassembled WGS sequence"/>
</dbReference>
<dbReference type="Gene3D" id="3.40.630.30">
    <property type="match status" value="1"/>
</dbReference>
<dbReference type="Pfam" id="PF13302">
    <property type="entry name" value="Acetyltransf_3"/>
    <property type="match status" value="1"/>
</dbReference>
<dbReference type="SUPFAM" id="SSF55729">
    <property type="entry name" value="Acyl-CoA N-acyltransferases (Nat)"/>
    <property type="match status" value="1"/>
</dbReference>
<dbReference type="PROSITE" id="PS51186">
    <property type="entry name" value="GNAT"/>
    <property type="match status" value="1"/>
</dbReference>
<dbReference type="InterPro" id="IPR016181">
    <property type="entry name" value="Acyl_CoA_acyltransferase"/>
</dbReference>
<evidence type="ECO:0000313" key="2">
    <source>
        <dbReference type="EMBL" id="VUS31300.1"/>
    </source>
</evidence>
<gene>
    <name evidence="2" type="ORF">SB6408_00374</name>
</gene>
<dbReference type="PANTHER" id="PTHR43792:SF1">
    <property type="entry name" value="N-ACETYLTRANSFERASE DOMAIN-CONTAINING PROTEIN"/>
    <property type="match status" value="1"/>
</dbReference>
<proteinExistence type="predicted"/>
<evidence type="ECO:0000313" key="3">
    <source>
        <dbReference type="Proteomes" id="UP000318370"/>
    </source>
</evidence>
<dbReference type="InterPro" id="IPR051531">
    <property type="entry name" value="N-acetyltransferase"/>
</dbReference>